<reference evidence="4" key="1">
    <citation type="submission" date="2021-01" db="EMBL/GenBank/DDBJ databases">
        <authorList>
            <person name="Corre E."/>
            <person name="Pelletier E."/>
            <person name="Niang G."/>
            <person name="Scheremetjew M."/>
            <person name="Finn R."/>
            <person name="Kale V."/>
            <person name="Holt S."/>
            <person name="Cochrane G."/>
            <person name="Meng A."/>
            <person name="Brown T."/>
            <person name="Cohen L."/>
        </authorList>
    </citation>
    <scope>NUCLEOTIDE SEQUENCE</scope>
    <source>
        <strain evidence="4">CCMP722</strain>
    </source>
</reference>
<accession>A0A7S0WNG7</accession>
<dbReference type="Pfam" id="PF00571">
    <property type="entry name" value="CBS"/>
    <property type="match status" value="2"/>
</dbReference>
<feature type="domain" description="CBS" evidence="3">
    <location>
        <begin position="95"/>
        <end position="154"/>
    </location>
</feature>
<dbReference type="PANTHER" id="PTHR43080">
    <property type="entry name" value="CBS DOMAIN-CONTAINING PROTEIN CBSX3, MITOCHONDRIAL"/>
    <property type="match status" value="1"/>
</dbReference>
<evidence type="ECO:0000256" key="1">
    <source>
        <dbReference type="ARBA" id="ARBA00023122"/>
    </source>
</evidence>
<organism evidence="4">
    <name type="scientific">Pyramimonas obovata</name>
    <dbReference type="NCBI Taxonomy" id="1411642"/>
    <lineage>
        <taxon>Eukaryota</taxon>
        <taxon>Viridiplantae</taxon>
        <taxon>Chlorophyta</taxon>
        <taxon>Pyramimonadophyceae</taxon>
        <taxon>Pyramimonadales</taxon>
        <taxon>Pyramimonadaceae</taxon>
        <taxon>Pyramimonas</taxon>
        <taxon>Pyramimonas incertae sedis</taxon>
    </lineage>
</organism>
<name>A0A7S0WNG7_9CHLO</name>
<evidence type="ECO:0000313" key="4">
    <source>
        <dbReference type="EMBL" id="CAD8674758.1"/>
    </source>
</evidence>
<dbReference type="EMBL" id="HBFA01024379">
    <property type="protein sequence ID" value="CAD8674758.1"/>
    <property type="molecule type" value="Transcribed_RNA"/>
</dbReference>
<keyword evidence="1 2" id="KW-0129">CBS domain</keyword>
<dbReference type="PROSITE" id="PS51371">
    <property type="entry name" value="CBS"/>
    <property type="match status" value="2"/>
</dbReference>
<dbReference type="InterPro" id="IPR046342">
    <property type="entry name" value="CBS_dom_sf"/>
</dbReference>
<dbReference type="AlphaFoldDB" id="A0A7S0WNG7"/>
<evidence type="ECO:0000256" key="2">
    <source>
        <dbReference type="PROSITE-ProRule" id="PRU00703"/>
    </source>
</evidence>
<dbReference type="InterPro" id="IPR051257">
    <property type="entry name" value="Diverse_CBS-Domain"/>
</dbReference>
<gene>
    <name evidence="4" type="ORF">POBO1169_LOCUS12388</name>
</gene>
<evidence type="ECO:0000259" key="3">
    <source>
        <dbReference type="PROSITE" id="PS51371"/>
    </source>
</evidence>
<dbReference type="SMART" id="SM00116">
    <property type="entry name" value="CBS"/>
    <property type="match status" value="2"/>
</dbReference>
<dbReference type="InterPro" id="IPR000644">
    <property type="entry name" value="CBS_dom"/>
</dbReference>
<feature type="domain" description="CBS" evidence="3">
    <location>
        <begin position="168"/>
        <end position="224"/>
    </location>
</feature>
<dbReference type="CDD" id="cd04586">
    <property type="entry name" value="CBS_pair_BON_assoc"/>
    <property type="match status" value="1"/>
</dbReference>
<dbReference type="SUPFAM" id="SSF54631">
    <property type="entry name" value="CBS-domain pair"/>
    <property type="match status" value="1"/>
</dbReference>
<sequence>MVMNTLAAASSTLHCGATIAMGERRNTQHRYCYSRAFPRNAVRAAHRLTTAPTTTHSRQLIARCSAQATASMSLEATFDFGTSVADPYGFVSDVMTTDVTTLTPETSVKAALDLLDRSQISGLPVVDENGSVVGVLSEKDIEWCHDVLENGSPEEIDALHDQPLRDWMSSPAITIKEHAHIAYAAGTMLMHKLHRLPVVNEEGAMVGIVTRVDTFQPIRSIFSSRMGDPLYRLMGPNTESPYYGLCFTGHHMYQ</sequence>
<dbReference type="Gene3D" id="3.10.580.10">
    <property type="entry name" value="CBS-domain"/>
    <property type="match status" value="1"/>
</dbReference>
<protein>
    <recommendedName>
        <fullName evidence="3">CBS domain-containing protein</fullName>
    </recommendedName>
</protein>
<dbReference type="PANTHER" id="PTHR43080:SF29">
    <property type="entry name" value="OS02G0818000 PROTEIN"/>
    <property type="match status" value="1"/>
</dbReference>
<proteinExistence type="predicted"/>